<organism evidence="1 2">
    <name type="scientific">Antrihabitans cavernicola</name>
    <dbReference type="NCBI Taxonomy" id="2495913"/>
    <lineage>
        <taxon>Bacteria</taxon>
        <taxon>Bacillati</taxon>
        <taxon>Actinomycetota</taxon>
        <taxon>Actinomycetes</taxon>
        <taxon>Mycobacteriales</taxon>
        <taxon>Nocardiaceae</taxon>
        <taxon>Antrihabitans</taxon>
    </lineage>
</organism>
<accession>A0A5A7S9N2</accession>
<dbReference type="RefSeq" id="WP_149430661.1">
    <property type="nucleotide sequence ID" value="NZ_VLNY01000005.1"/>
</dbReference>
<dbReference type="OrthoDB" id="3825591at2"/>
<dbReference type="AlphaFoldDB" id="A0A5A7S9N2"/>
<dbReference type="EMBL" id="VLNY01000005">
    <property type="protein sequence ID" value="KAA0022606.1"/>
    <property type="molecule type" value="Genomic_DNA"/>
</dbReference>
<evidence type="ECO:0000313" key="1">
    <source>
        <dbReference type="EMBL" id="KAA0022606.1"/>
    </source>
</evidence>
<evidence type="ECO:0000313" key="2">
    <source>
        <dbReference type="Proteomes" id="UP000322244"/>
    </source>
</evidence>
<name>A0A5A7S9N2_9NOCA</name>
<dbReference type="Proteomes" id="UP000322244">
    <property type="component" value="Unassembled WGS sequence"/>
</dbReference>
<proteinExistence type="predicted"/>
<protein>
    <submittedName>
        <fullName evidence="1">Uncharacterized protein</fullName>
    </submittedName>
</protein>
<reference evidence="1 2" key="1">
    <citation type="submission" date="2019-07" db="EMBL/GenBank/DDBJ databases">
        <title>Rhodococcus cavernicolus sp. nov., isolated from a cave.</title>
        <authorList>
            <person name="Lee S.D."/>
        </authorList>
    </citation>
    <scope>NUCLEOTIDE SEQUENCE [LARGE SCALE GENOMIC DNA]</scope>
    <source>
        <strain evidence="1 2">C1-24</strain>
    </source>
</reference>
<comment type="caution">
    <text evidence="1">The sequence shown here is derived from an EMBL/GenBank/DDBJ whole genome shotgun (WGS) entry which is preliminary data.</text>
</comment>
<gene>
    <name evidence="1" type="ORF">FOY51_13010</name>
</gene>
<keyword evidence="2" id="KW-1185">Reference proteome</keyword>
<sequence length="253" mass="27321">MSEPLGDQEVVDVLTRVVGIIDPVLEVLSSTDPLGIKGRTKDDAPAGSLADRGLDAVAWAFNAADVPGTKAWDEKSVDERCEWWVRRVGALNNLVVAFPNVLGPLAQRLPLQKMLGFGNQAIVLIATARERGVTDRHDQVRLLAQVLCQRTIPDDVTPGPNAAAPQGEAPVTLKGSGDQEQNSWAPLALARTLWRLAHTMRGLSGELERRPKPTKIFRYLGMIPVVGVAAGYVGEFTALSHAAEAGRKWLEAQ</sequence>